<dbReference type="CDD" id="cd02440">
    <property type="entry name" value="AdoMet_MTases"/>
    <property type="match status" value="1"/>
</dbReference>
<gene>
    <name evidence="2" type="ORF">DFR46_1566</name>
</gene>
<proteinExistence type="predicted"/>
<dbReference type="InterPro" id="IPR029063">
    <property type="entry name" value="SAM-dependent_MTases_sf"/>
</dbReference>
<evidence type="ECO:0000313" key="3">
    <source>
        <dbReference type="Proteomes" id="UP000256310"/>
    </source>
</evidence>
<dbReference type="GO" id="GO:0032259">
    <property type="term" value="P:methylation"/>
    <property type="evidence" value="ECO:0007669"/>
    <property type="project" value="UniProtKB-KW"/>
</dbReference>
<dbReference type="OrthoDB" id="9777830at2"/>
<organism evidence="2 3">
    <name type="scientific">Parasphingopyxis lamellibrachiae</name>
    <dbReference type="NCBI Taxonomy" id="680125"/>
    <lineage>
        <taxon>Bacteria</taxon>
        <taxon>Pseudomonadati</taxon>
        <taxon>Pseudomonadota</taxon>
        <taxon>Alphaproteobacteria</taxon>
        <taxon>Sphingomonadales</taxon>
        <taxon>Sphingomonadaceae</taxon>
        <taxon>Parasphingopyxis</taxon>
    </lineage>
</organism>
<dbReference type="AlphaFoldDB" id="A0A3D9FG84"/>
<protein>
    <submittedName>
        <fullName evidence="2">Methyltransferase family protein</fullName>
    </submittedName>
</protein>
<dbReference type="SUPFAM" id="SSF53335">
    <property type="entry name" value="S-adenosyl-L-methionine-dependent methyltransferases"/>
    <property type="match status" value="1"/>
</dbReference>
<dbReference type="InterPro" id="IPR013216">
    <property type="entry name" value="Methyltransf_11"/>
</dbReference>
<dbReference type="GO" id="GO:0008757">
    <property type="term" value="F:S-adenosylmethionine-dependent methyltransferase activity"/>
    <property type="evidence" value="ECO:0007669"/>
    <property type="project" value="InterPro"/>
</dbReference>
<dbReference type="InterPro" id="IPR052356">
    <property type="entry name" value="Thiol_S-MT"/>
</dbReference>
<reference evidence="2 3" key="1">
    <citation type="submission" date="2018-07" db="EMBL/GenBank/DDBJ databases">
        <title>Genomic Encyclopedia of Type Strains, Phase IV (KMG-IV): sequencing the most valuable type-strain genomes for metagenomic binning, comparative biology and taxonomic classification.</title>
        <authorList>
            <person name="Goeker M."/>
        </authorList>
    </citation>
    <scope>NUCLEOTIDE SEQUENCE [LARGE SCALE GENOMIC DNA]</scope>
    <source>
        <strain evidence="2 3">DSM 26725</strain>
    </source>
</reference>
<comment type="caution">
    <text evidence="2">The sequence shown here is derived from an EMBL/GenBank/DDBJ whole genome shotgun (WGS) entry which is preliminary data.</text>
</comment>
<keyword evidence="2" id="KW-0489">Methyltransferase</keyword>
<dbReference type="Proteomes" id="UP000256310">
    <property type="component" value="Unassembled WGS sequence"/>
</dbReference>
<dbReference type="Gene3D" id="3.40.50.150">
    <property type="entry name" value="Vaccinia Virus protein VP39"/>
    <property type="match status" value="1"/>
</dbReference>
<evidence type="ECO:0000259" key="1">
    <source>
        <dbReference type="Pfam" id="PF08241"/>
    </source>
</evidence>
<keyword evidence="3" id="KW-1185">Reference proteome</keyword>
<keyword evidence="2" id="KW-0808">Transferase</keyword>
<accession>A0A3D9FG84</accession>
<dbReference type="EMBL" id="QRDP01000004">
    <property type="protein sequence ID" value="RED16542.1"/>
    <property type="molecule type" value="Genomic_DNA"/>
</dbReference>
<feature type="domain" description="Methyltransferase type 11" evidence="1">
    <location>
        <begin position="39"/>
        <end position="135"/>
    </location>
</feature>
<sequence length="206" mass="22572">MAGLWDKYVVPRLIGYCCTQPPIMKRRAKVVPRAQGKVLELGAGGGANFALYDSSRVTSVEGVDPSPELLSRAHEAAKTIGLPFSIERGIAEDLPFDDASFDTVLTTFTLCSVQDQAQALVEAKRVLKPGGQLLFCEHGAAPDAKVAKWQRRIEPVWKRIGGGCHLTRPVSTAVAQAGFRIVEQEKGYMEHSPRWAGWVEWGEARI</sequence>
<name>A0A3D9FG84_9SPHN</name>
<dbReference type="RefSeq" id="WP_116235937.1">
    <property type="nucleotide sequence ID" value="NZ_QRDP01000004.1"/>
</dbReference>
<evidence type="ECO:0000313" key="2">
    <source>
        <dbReference type="EMBL" id="RED16542.1"/>
    </source>
</evidence>
<dbReference type="Pfam" id="PF08241">
    <property type="entry name" value="Methyltransf_11"/>
    <property type="match status" value="1"/>
</dbReference>
<dbReference type="PANTHER" id="PTHR45036">
    <property type="entry name" value="METHYLTRANSFERASE LIKE 7B"/>
    <property type="match status" value="1"/>
</dbReference>
<dbReference type="PANTHER" id="PTHR45036:SF1">
    <property type="entry name" value="METHYLTRANSFERASE LIKE 7A"/>
    <property type="match status" value="1"/>
</dbReference>